<evidence type="ECO:0000256" key="3">
    <source>
        <dbReference type="ARBA" id="ARBA00007556"/>
    </source>
</evidence>
<comment type="subunit">
    <text evidence="4">The complex is composed of two ATP-binding proteins (MlaF), two transmembrane proteins (MlaE), two cytoplasmic solute-binding proteins (MlaB) and six periplasmic solute-binding proteins (MlaD).</text>
</comment>
<evidence type="ECO:0000313" key="13">
    <source>
        <dbReference type="EMBL" id="RDH42886.1"/>
    </source>
</evidence>
<dbReference type="NCBIfam" id="NF033619">
    <property type="entry name" value="perm_MlaE_1"/>
    <property type="match status" value="1"/>
</dbReference>
<organism evidence="13 14">
    <name type="scientific">Zooshikella ganghwensis</name>
    <dbReference type="NCBI Taxonomy" id="202772"/>
    <lineage>
        <taxon>Bacteria</taxon>
        <taxon>Pseudomonadati</taxon>
        <taxon>Pseudomonadota</taxon>
        <taxon>Gammaproteobacteria</taxon>
        <taxon>Oceanospirillales</taxon>
        <taxon>Zooshikellaceae</taxon>
        <taxon>Zooshikella</taxon>
    </lineage>
</organism>
<keyword evidence="8 12" id="KW-0997">Cell inner membrane</keyword>
<evidence type="ECO:0000256" key="12">
    <source>
        <dbReference type="RuleBase" id="RU362044"/>
    </source>
</evidence>
<dbReference type="GO" id="GO:0043190">
    <property type="term" value="C:ATP-binding cassette (ABC) transporter complex"/>
    <property type="evidence" value="ECO:0007669"/>
    <property type="project" value="InterPro"/>
</dbReference>
<dbReference type="EMBL" id="NDXW01000001">
    <property type="protein sequence ID" value="RDH42886.1"/>
    <property type="molecule type" value="Genomic_DNA"/>
</dbReference>
<comment type="function">
    <text evidence="1">Part of the ABC transporter complex MlaFEDB, which is involved in a phospholipid transport pathway that maintains lipid asymmetry in the outer membrane by retrograde trafficking of phospholipids from the outer membrane to the inner membrane. Probably responsible for the translocation of the substrate across the membrane.</text>
</comment>
<reference evidence="13 14" key="1">
    <citation type="submission" date="2017-04" db="EMBL/GenBank/DDBJ databases">
        <title>Draft genome sequence of Zooshikella ganghwensis VG4 isolated from Red Sea sediments.</title>
        <authorList>
            <person name="Rehman Z."/>
            <person name="Alam I."/>
            <person name="Kamau A."/>
            <person name="Bajic V."/>
            <person name="Leiknes T."/>
        </authorList>
    </citation>
    <scope>NUCLEOTIDE SEQUENCE [LARGE SCALE GENOMIC DNA]</scope>
    <source>
        <strain evidence="13 14">VG4</strain>
    </source>
</reference>
<evidence type="ECO:0000256" key="7">
    <source>
        <dbReference type="ARBA" id="ARBA00022475"/>
    </source>
</evidence>
<evidence type="ECO:0000256" key="8">
    <source>
        <dbReference type="ARBA" id="ARBA00022519"/>
    </source>
</evidence>
<gene>
    <name evidence="13" type="primary">mlaE</name>
    <name evidence="13" type="ORF">B9G39_05150</name>
</gene>
<keyword evidence="7" id="KW-1003">Cell membrane</keyword>
<feature type="transmembrane region" description="Helical" evidence="12">
    <location>
        <begin position="158"/>
        <end position="188"/>
    </location>
</feature>
<feature type="transmembrane region" description="Helical" evidence="12">
    <location>
        <begin position="209"/>
        <end position="229"/>
    </location>
</feature>
<dbReference type="Proteomes" id="UP000257039">
    <property type="component" value="Unassembled WGS sequence"/>
</dbReference>
<evidence type="ECO:0000256" key="4">
    <source>
        <dbReference type="ARBA" id="ARBA00011380"/>
    </source>
</evidence>
<evidence type="ECO:0000256" key="1">
    <source>
        <dbReference type="ARBA" id="ARBA00002460"/>
    </source>
</evidence>
<feature type="transmembrane region" description="Helical" evidence="12">
    <location>
        <begin position="249"/>
        <end position="268"/>
    </location>
</feature>
<dbReference type="Pfam" id="PF02405">
    <property type="entry name" value="MlaE"/>
    <property type="match status" value="1"/>
</dbReference>
<evidence type="ECO:0000256" key="10">
    <source>
        <dbReference type="ARBA" id="ARBA00022989"/>
    </source>
</evidence>
<protein>
    <recommendedName>
        <fullName evidence="5">Intermembrane phospholipid transport system permease protein MlaE</fullName>
    </recommendedName>
</protein>
<comment type="similarity">
    <text evidence="3 12">Belongs to the MlaE permease family.</text>
</comment>
<evidence type="ECO:0000256" key="11">
    <source>
        <dbReference type="ARBA" id="ARBA00023136"/>
    </source>
</evidence>
<comment type="caution">
    <text evidence="13">The sequence shown here is derived from an EMBL/GenBank/DDBJ whole genome shotgun (WGS) entry which is preliminary data.</text>
</comment>
<proteinExistence type="inferred from homology"/>
<evidence type="ECO:0000256" key="9">
    <source>
        <dbReference type="ARBA" id="ARBA00022692"/>
    </source>
</evidence>
<dbReference type="InterPro" id="IPR053408">
    <property type="entry name" value="MlaE_Permease"/>
</dbReference>
<dbReference type="NCBIfam" id="TIGR00056">
    <property type="entry name" value="MlaE family lipid ABC transporter permease subunit"/>
    <property type="match status" value="1"/>
</dbReference>
<dbReference type="AlphaFoldDB" id="A0A4P9VJR8"/>
<keyword evidence="11 12" id="KW-0472">Membrane</keyword>
<keyword evidence="14" id="KW-1185">Reference proteome</keyword>
<keyword evidence="10 12" id="KW-1133">Transmembrane helix</keyword>
<name>A0A4P9VJR8_9GAMM</name>
<sequence length="271" mass="29303">MKQQRLDLITSFITFLRRLGQSGIMRVESIGRSGVFLLLAIFGRSGFGSRYQLLVQQLYSIGVLSLVIISVSGLFIGMVLGLQGYNILVTYGSEEAVGQMVALTLLRELGPVVTALLYAGRAGSALTAEIGLMKATEQLSSMEMIGVDPLKRIVAPRFWAGFISMPLLAAIFSVIGIYGGAMVSVDWLGIYEGSFWSNMQQSVNFADDVCNGVIKSLVFGFVVTWIAVFQGYDTLPTSEGISRATTRTVVYSSLAVLGLDFILTAVMFGEL</sequence>
<keyword evidence="9 12" id="KW-0812">Transmembrane</keyword>
<keyword evidence="6" id="KW-0813">Transport</keyword>
<feature type="transmembrane region" description="Helical" evidence="12">
    <location>
        <begin position="30"/>
        <end position="47"/>
    </location>
</feature>
<comment type="subcellular location">
    <subcellularLocation>
        <location evidence="2 12">Cell inner membrane</location>
        <topology evidence="2 12">Multi-pass membrane protein</topology>
    </subcellularLocation>
</comment>
<accession>A0A4P9VJR8</accession>
<evidence type="ECO:0000256" key="5">
    <source>
        <dbReference type="ARBA" id="ARBA00020857"/>
    </source>
</evidence>
<dbReference type="InterPro" id="IPR003453">
    <property type="entry name" value="ABC_MlaE_roteobac"/>
</dbReference>
<dbReference type="PANTHER" id="PTHR30188:SF4">
    <property type="entry name" value="PROTEIN TRIGALACTOSYLDIACYLGLYCEROL 1, CHLOROPLASTIC"/>
    <property type="match status" value="1"/>
</dbReference>
<dbReference type="GO" id="GO:0005548">
    <property type="term" value="F:phospholipid transporter activity"/>
    <property type="evidence" value="ECO:0007669"/>
    <property type="project" value="TreeGrafter"/>
</dbReference>
<feature type="transmembrane region" description="Helical" evidence="12">
    <location>
        <begin position="59"/>
        <end position="82"/>
    </location>
</feature>
<evidence type="ECO:0000256" key="6">
    <source>
        <dbReference type="ARBA" id="ARBA00022448"/>
    </source>
</evidence>
<dbReference type="InterPro" id="IPR030802">
    <property type="entry name" value="Permease_MalE"/>
</dbReference>
<evidence type="ECO:0000313" key="14">
    <source>
        <dbReference type="Proteomes" id="UP000257039"/>
    </source>
</evidence>
<evidence type="ECO:0000256" key="2">
    <source>
        <dbReference type="ARBA" id="ARBA00004429"/>
    </source>
</evidence>
<dbReference type="PANTHER" id="PTHR30188">
    <property type="entry name" value="ABC TRANSPORTER PERMEASE PROTEIN-RELATED"/>
    <property type="match status" value="1"/>
</dbReference>
<dbReference type="RefSeq" id="WP_094786318.1">
    <property type="nucleotide sequence ID" value="NZ_JAEVHG010000002.1"/>
</dbReference>